<protein>
    <submittedName>
        <fullName evidence="1">Uncharacterized protein</fullName>
    </submittedName>
</protein>
<dbReference type="AlphaFoldDB" id="A0A0F3PDF0"/>
<organism evidence="1 2">
    <name type="scientific">Rickettsia rhipicephali str. Ect</name>
    <dbReference type="NCBI Taxonomy" id="1359199"/>
    <lineage>
        <taxon>Bacteria</taxon>
        <taxon>Pseudomonadati</taxon>
        <taxon>Pseudomonadota</taxon>
        <taxon>Alphaproteobacteria</taxon>
        <taxon>Rickettsiales</taxon>
        <taxon>Rickettsiaceae</taxon>
        <taxon>Rickettsieae</taxon>
        <taxon>Rickettsia</taxon>
        <taxon>spotted fever group</taxon>
    </lineage>
</organism>
<evidence type="ECO:0000313" key="1">
    <source>
        <dbReference type="EMBL" id="KJV78365.1"/>
    </source>
</evidence>
<sequence>MFAPSEYFKISKISKVSPVSSFCSIRDNHASKFFNLNYPLVI</sequence>
<gene>
    <name evidence="1" type="ORF">RMAECT_0619</name>
</gene>
<dbReference type="EMBL" id="LAOC01000001">
    <property type="protein sequence ID" value="KJV78365.1"/>
    <property type="molecule type" value="Genomic_DNA"/>
</dbReference>
<proteinExistence type="predicted"/>
<reference evidence="1 2" key="1">
    <citation type="submission" date="2015-01" db="EMBL/GenBank/DDBJ databases">
        <title>Genome Sequencing of Rickettsiales.</title>
        <authorList>
            <person name="Daugherty S.C."/>
            <person name="Su Q."/>
            <person name="Abolude K."/>
            <person name="Beier-Sexton M."/>
            <person name="Carlyon J.A."/>
            <person name="Carter R."/>
            <person name="Day N.P."/>
            <person name="Dumler S.J."/>
            <person name="Dyachenko V."/>
            <person name="Godinez A."/>
            <person name="Kurtti T.J."/>
            <person name="Lichay M."/>
            <person name="Mullins K.E."/>
            <person name="Ott S."/>
            <person name="Pappas-Brown V."/>
            <person name="Paris D.H."/>
            <person name="Patel P."/>
            <person name="Richards A.L."/>
            <person name="Sadzewicz L."/>
            <person name="Sears K."/>
            <person name="Seidman D."/>
            <person name="Sengamalay N."/>
            <person name="Stenos J."/>
            <person name="Tallon L.J."/>
            <person name="Vincent G."/>
            <person name="Fraser C.M."/>
            <person name="Munderloh U."/>
            <person name="Dunning-Hotopp J.C."/>
        </authorList>
    </citation>
    <scope>NUCLEOTIDE SEQUENCE [LARGE SCALE GENOMIC DNA]</scope>
    <source>
        <strain evidence="1 2">Ect</strain>
    </source>
</reference>
<name>A0A0F3PDF0_RICRH</name>
<comment type="caution">
    <text evidence="1">The sequence shown here is derived from an EMBL/GenBank/DDBJ whole genome shotgun (WGS) entry which is preliminary data.</text>
</comment>
<evidence type="ECO:0000313" key="2">
    <source>
        <dbReference type="Proteomes" id="UP000033591"/>
    </source>
</evidence>
<dbReference type="Proteomes" id="UP000033591">
    <property type="component" value="Unassembled WGS sequence"/>
</dbReference>
<accession>A0A0F3PDF0</accession>